<reference evidence="4" key="1">
    <citation type="journal article" date="2021" name="PeerJ">
        <title>Extensive microbial diversity within the chicken gut microbiome revealed by metagenomics and culture.</title>
        <authorList>
            <person name="Gilroy R."/>
            <person name="Ravi A."/>
            <person name="Getino M."/>
            <person name="Pursley I."/>
            <person name="Horton D.L."/>
            <person name="Alikhan N.F."/>
            <person name="Baker D."/>
            <person name="Gharbi K."/>
            <person name="Hall N."/>
            <person name="Watson M."/>
            <person name="Adriaenssens E.M."/>
            <person name="Foster-Nyarko E."/>
            <person name="Jarju S."/>
            <person name="Secka A."/>
            <person name="Antonio M."/>
            <person name="Oren A."/>
            <person name="Chaudhuri R.R."/>
            <person name="La Ragione R."/>
            <person name="Hildebrand F."/>
            <person name="Pallen M.J."/>
        </authorList>
    </citation>
    <scope>NUCLEOTIDE SEQUENCE</scope>
    <source>
        <strain evidence="4">12435</strain>
    </source>
</reference>
<feature type="signal peptide" evidence="2">
    <location>
        <begin position="1"/>
        <end position="26"/>
    </location>
</feature>
<protein>
    <submittedName>
        <fullName evidence="4">Bacterial Ig-like domain-containing protein</fullName>
    </submittedName>
</protein>
<dbReference type="AlphaFoldDB" id="A0A9D1Q0H3"/>
<evidence type="ECO:0000256" key="2">
    <source>
        <dbReference type="SAM" id="SignalP"/>
    </source>
</evidence>
<evidence type="ECO:0000256" key="1">
    <source>
        <dbReference type="SAM" id="MobiDB-lite"/>
    </source>
</evidence>
<accession>A0A9D1Q0H3</accession>
<reference evidence="4" key="2">
    <citation type="submission" date="2021-04" db="EMBL/GenBank/DDBJ databases">
        <authorList>
            <person name="Gilroy R."/>
        </authorList>
    </citation>
    <scope>NUCLEOTIDE SEQUENCE</scope>
    <source>
        <strain evidence="4">12435</strain>
    </source>
</reference>
<dbReference type="Gene3D" id="2.60.120.260">
    <property type="entry name" value="Galactose-binding domain-like"/>
    <property type="match status" value="1"/>
</dbReference>
<evidence type="ECO:0000313" key="5">
    <source>
        <dbReference type="Proteomes" id="UP000823990"/>
    </source>
</evidence>
<organism evidence="4 5">
    <name type="scientific">Candidatus Protoclostridium stercorigallinarum</name>
    <dbReference type="NCBI Taxonomy" id="2838741"/>
    <lineage>
        <taxon>Bacteria</taxon>
        <taxon>Bacillati</taxon>
        <taxon>Bacillota</taxon>
        <taxon>Clostridia</taxon>
        <taxon>Candidatus Protoclostridium</taxon>
    </lineage>
</organism>
<feature type="chain" id="PRO_5038766789" evidence="2">
    <location>
        <begin position="27"/>
        <end position="679"/>
    </location>
</feature>
<feature type="domain" description="Ig-like" evidence="3">
    <location>
        <begin position="62"/>
        <end position="127"/>
    </location>
</feature>
<gene>
    <name evidence="4" type="ORF">H9892_03135</name>
</gene>
<proteinExistence type="predicted"/>
<keyword evidence="2" id="KW-0732">Signal</keyword>
<dbReference type="InterPro" id="IPR022038">
    <property type="entry name" value="Ig-like_bact"/>
</dbReference>
<dbReference type="Proteomes" id="UP000823990">
    <property type="component" value="Unassembled WGS sequence"/>
</dbReference>
<comment type="caution">
    <text evidence="4">The sequence shown here is derived from an EMBL/GenBank/DDBJ whole genome shotgun (WGS) entry which is preliminary data.</text>
</comment>
<evidence type="ECO:0000313" key="4">
    <source>
        <dbReference type="EMBL" id="HIW02310.1"/>
    </source>
</evidence>
<dbReference type="Pfam" id="PF07523">
    <property type="entry name" value="Big_3"/>
    <property type="match status" value="2"/>
</dbReference>
<dbReference type="PROSITE" id="PS51257">
    <property type="entry name" value="PROKAR_LIPOPROTEIN"/>
    <property type="match status" value="1"/>
</dbReference>
<feature type="compositionally biased region" description="Basic and acidic residues" evidence="1">
    <location>
        <begin position="33"/>
        <end position="46"/>
    </location>
</feature>
<dbReference type="Gene3D" id="2.60.40.3630">
    <property type="match status" value="3"/>
</dbReference>
<sequence length="679" mass="71898">MKKKARSILFCVLALVLSLMFAAFFAACGGTNEKDPDDHDPGKDPGGDGPATVTELVIDTPPDTTEYYAGEAFDPTGMVVKAKWSDGLTVSVGMSECTITPAGALSVSDKSVTITYEGKSVTQAINVKDIVVSSVTVDTGNTALKAAAGDVIDLSDMVVTAHYADGGSRVIGSGYTFELDGEPIDDVSAIVIEDWGTHTLEVVYGEASAKIELEIFDGFVIEAENIISADKVTEDTVNYVEIVKGADYGSPVARSVPGEPASGDAYMGSVFKGSVIRFHVYAEEACYADVILRAASCYMTVDGGAWSPMKVDEQQFNRLFEVSYGSAADAEADTLERLYVDDDVILAGSETDKPGGDPLLLVNWMDVTFGTLPLEQGDNVIEFNVVTDYVNCKGEPIACNIDRLEIVYTDDYTPPATATELTVKTPPTKTEYKSGESFDPAGMVVEAKMSDGTTETPDISELEISPAGPLSVGDDEVTISYRGATAVQAITVTAASKVTVEGENIYKAAELPEGMKNWVEVVSGMGKANNERGSGASGGKYLGTTHAGDVIRFHIWADNAGSGKITVRAASTNILSGGWACEEVGDSKLNDYASFRFGSGDSLAPVTVDDSVILPGVKETEHADPLARLENWINVELGTFDFVAGDNILELTVDPDIPVNPDTWEASGCNIDSVTVEFA</sequence>
<feature type="region of interest" description="Disordered" evidence="1">
    <location>
        <begin position="33"/>
        <end position="52"/>
    </location>
</feature>
<evidence type="ECO:0000259" key="3">
    <source>
        <dbReference type="Pfam" id="PF07523"/>
    </source>
</evidence>
<dbReference type="EMBL" id="DXHS01000056">
    <property type="protein sequence ID" value="HIW02310.1"/>
    <property type="molecule type" value="Genomic_DNA"/>
</dbReference>
<feature type="domain" description="Ig-like" evidence="3">
    <location>
        <begin position="426"/>
        <end position="492"/>
    </location>
</feature>
<name>A0A9D1Q0H3_9FIRM</name>